<reference evidence="1" key="1">
    <citation type="submission" date="2020-10" db="EMBL/GenBank/DDBJ databases">
        <authorList>
            <person name="Han B."/>
            <person name="Lu T."/>
            <person name="Zhao Q."/>
            <person name="Huang X."/>
            <person name="Zhao Y."/>
        </authorList>
    </citation>
    <scope>NUCLEOTIDE SEQUENCE</scope>
</reference>
<dbReference type="PANTHER" id="PTHR31344:SF11">
    <property type="entry name" value="NUCLEOLAR PROTEIN GAR2-LIKE PROTEIN"/>
    <property type="match status" value="1"/>
</dbReference>
<evidence type="ECO:0000313" key="1">
    <source>
        <dbReference type="EMBL" id="CAD6250720.1"/>
    </source>
</evidence>
<dbReference type="GO" id="GO:0005643">
    <property type="term" value="C:nuclear pore"/>
    <property type="evidence" value="ECO:0007669"/>
    <property type="project" value="InterPro"/>
</dbReference>
<protein>
    <submittedName>
        <fullName evidence="1">Uncharacterized protein</fullName>
    </submittedName>
</protein>
<name>A0A811Q2B1_9POAL</name>
<keyword evidence="2" id="KW-1185">Reference proteome</keyword>
<gene>
    <name evidence="1" type="ORF">NCGR_LOCUS34493</name>
</gene>
<evidence type="ECO:0000313" key="2">
    <source>
        <dbReference type="Proteomes" id="UP000604825"/>
    </source>
</evidence>
<dbReference type="PANTHER" id="PTHR31344">
    <property type="entry name" value="NUCLEAR PORE COMPLEX PROTEIN NUP205"/>
    <property type="match status" value="1"/>
</dbReference>
<dbReference type="EMBL" id="CAJGYO010000008">
    <property type="protein sequence ID" value="CAD6250720.1"/>
    <property type="molecule type" value="Genomic_DNA"/>
</dbReference>
<dbReference type="Proteomes" id="UP000604825">
    <property type="component" value="Unassembled WGS sequence"/>
</dbReference>
<dbReference type="AlphaFoldDB" id="A0A811Q2B1"/>
<accession>A0A811Q2B1</accession>
<comment type="caution">
    <text evidence="1">The sequence shown here is derived from an EMBL/GenBank/DDBJ whole genome shotgun (WGS) entry which is preliminary data.</text>
</comment>
<dbReference type="OrthoDB" id="20172at2759"/>
<sequence>MIRSLKCQVTNDKPIQSKVTNGNVIEDREIEDRKASVAKNSVSELPLVSKSCGNDVSSRSCPLRAGGHECGCLPVLAKLVMKHCVAHLDIAMFNAILRESKNEIPTDTISDPIVDSRVLPILAGDLSFGSGTQLKNSVCA</sequence>
<dbReference type="InterPro" id="IPR021827">
    <property type="entry name" value="Nup186/Nup192/Nup205"/>
</dbReference>
<organism evidence="1 2">
    <name type="scientific">Miscanthus lutarioriparius</name>
    <dbReference type="NCBI Taxonomy" id="422564"/>
    <lineage>
        <taxon>Eukaryota</taxon>
        <taxon>Viridiplantae</taxon>
        <taxon>Streptophyta</taxon>
        <taxon>Embryophyta</taxon>
        <taxon>Tracheophyta</taxon>
        <taxon>Spermatophyta</taxon>
        <taxon>Magnoliopsida</taxon>
        <taxon>Liliopsida</taxon>
        <taxon>Poales</taxon>
        <taxon>Poaceae</taxon>
        <taxon>PACMAD clade</taxon>
        <taxon>Panicoideae</taxon>
        <taxon>Andropogonodae</taxon>
        <taxon>Andropogoneae</taxon>
        <taxon>Saccharinae</taxon>
        <taxon>Miscanthus</taxon>
    </lineage>
</organism>
<proteinExistence type="predicted"/>